<evidence type="ECO:0000259" key="6">
    <source>
        <dbReference type="PROSITE" id="PS51464"/>
    </source>
</evidence>
<keyword evidence="4" id="KW-0812">Transmembrane</keyword>
<keyword evidence="1" id="KW-0805">Transcription regulation</keyword>
<dbReference type="GO" id="GO:1901135">
    <property type="term" value="P:carbohydrate derivative metabolic process"/>
    <property type="evidence" value="ECO:0007669"/>
    <property type="project" value="InterPro"/>
</dbReference>
<dbReference type="AlphaFoldDB" id="A0A917FUZ4"/>
<dbReference type="SUPFAM" id="SSF46689">
    <property type="entry name" value="Homeodomain-like"/>
    <property type="match status" value="1"/>
</dbReference>
<protein>
    <submittedName>
        <fullName evidence="7">N-acetylmannosamine kinase</fullName>
    </submittedName>
</protein>
<dbReference type="InterPro" id="IPR047640">
    <property type="entry name" value="RpiR-like"/>
</dbReference>
<dbReference type="CDD" id="cd05013">
    <property type="entry name" value="SIS_RpiR"/>
    <property type="match status" value="1"/>
</dbReference>
<dbReference type="InterPro" id="IPR046348">
    <property type="entry name" value="SIS_dom_sf"/>
</dbReference>
<evidence type="ECO:0000256" key="4">
    <source>
        <dbReference type="SAM" id="Phobius"/>
    </source>
</evidence>
<keyword evidence="3" id="KW-0804">Transcription</keyword>
<proteinExistence type="predicted"/>
<dbReference type="InterPro" id="IPR035472">
    <property type="entry name" value="RpiR-like_SIS"/>
</dbReference>
<keyword evidence="7" id="KW-0418">Kinase</keyword>
<evidence type="ECO:0000256" key="2">
    <source>
        <dbReference type="ARBA" id="ARBA00023125"/>
    </source>
</evidence>
<dbReference type="Proteomes" id="UP000637643">
    <property type="component" value="Unassembled WGS sequence"/>
</dbReference>
<reference evidence="7" key="1">
    <citation type="journal article" date="2014" name="Int. J. Syst. Evol. Microbiol.">
        <title>Complete genome sequence of Corynebacterium casei LMG S-19264T (=DSM 44701T), isolated from a smear-ripened cheese.</title>
        <authorList>
            <consortium name="US DOE Joint Genome Institute (JGI-PGF)"/>
            <person name="Walter F."/>
            <person name="Albersmeier A."/>
            <person name="Kalinowski J."/>
            <person name="Ruckert C."/>
        </authorList>
    </citation>
    <scope>NUCLEOTIDE SEQUENCE</scope>
    <source>
        <strain evidence="7">CGMCC 1.16134</strain>
    </source>
</reference>
<evidence type="ECO:0000256" key="1">
    <source>
        <dbReference type="ARBA" id="ARBA00023015"/>
    </source>
</evidence>
<keyword evidence="2" id="KW-0238">DNA-binding</keyword>
<dbReference type="Gene3D" id="1.10.10.10">
    <property type="entry name" value="Winged helix-like DNA-binding domain superfamily/Winged helix DNA-binding domain"/>
    <property type="match status" value="1"/>
</dbReference>
<dbReference type="InterPro" id="IPR009057">
    <property type="entry name" value="Homeodomain-like_sf"/>
</dbReference>
<reference evidence="7" key="2">
    <citation type="submission" date="2020-09" db="EMBL/GenBank/DDBJ databases">
        <authorList>
            <person name="Sun Q."/>
            <person name="Zhou Y."/>
        </authorList>
    </citation>
    <scope>NUCLEOTIDE SEQUENCE</scope>
    <source>
        <strain evidence="7">CGMCC 1.16134</strain>
    </source>
</reference>
<dbReference type="Gene3D" id="3.40.50.10490">
    <property type="entry name" value="Glucose-6-phosphate isomerase like protein, domain 1"/>
    <property type="match status" value="1"/>
</dbReference>
<comment type="caution">
    <text evidence="7">The sequence shown here is derived from an EMBL/GenBank/DDBJ whole genome shotgun (WGS) entry which is preliminary data.</text>
</comment>
<dbReference type="RefSeq" id="WP_189030662.1">
    <property type="nucleotide sequence ID" value="NZ_BMKR01000036.1"/>
</dbReference>
<dbReference type="PANTHER" id="PTHR30514:SF18">
    <property type="entry name" value="RPIR-FAMILY TRANSCRIPTIONAL REGULATOR"/>
    <property type="match status" value="1"/>
</dbReference>
<accession>A0A917FUZ4</accession>
<feature type="domain" description="SIS" evidence="6">
    <location>
        <begin position="123"/>
        <end position="258"/>
    </location>
</feature>
<dbReference type="PANTHER" id="PTHR30514">
    <property type="entry name" value="GLUCOKINASE"/>
    <property type="match status" value="1"/>
</dbReference>
<dbReference type="GO" id="GO:0003677">
    <property type="term" value="F:DNA binding"/>
    <property type="evidence" value="ECO:0007669"/>
    <property type="project" value="UniProtKB-KW"/>
</dbReference>
<dbReference type="InterPro" id="IPR001347">
    <property type="entry name" value="SIS_dom"/>
</dbReference>
<dbReference type="GO" id="GO:0016301">
    <property type="term" value="F:kinase activity"/>
    <property type="evidence" value="ECO:0007669"/>
    <property type="project" value="UniProtKB-KW"/>
</dbReference>
<evidence type="ECO:0000259" key="5">
    <source>
        <dbReference type="PROSITE" id="PS51071"/>
    </source>
</evidence>
<dbReference type="PROSITE" id="PS51071">
    <property type="entry name" value="HTH_RPIR"/>
    <property type="match status" value="1"/>
</dbReference>
<keyword evidence="8" id="KW-1185">Reference proteome</keyword>
<dbReference type="InterPro" id="IPR036388">
    <property type="entry name" value="WH-like_DNA-bd_sf"/>
</dbReference>
<dbReference type="Pfam" id="PF01418">
    <property type="entry name" value="HTH_6"/>
    <property type="match status" value="1"/>
</dbReference>
<dbReference type="InterPro" id="IPR000281">
    <property type="entry name" value="HTH_RpiR"/>
</dbReference>
<name>A0A917FUZ4_9BACL</name>
<dbReference type="PROSITE" id="PS51464">
    <property type="entry name" value="SIS"/>
    <property type="match status" value="1"/>
</dbReference>
<evidence type="ECO:0000313" key="7">
    <source>
        <dbReference type="EMBL" id="GGG03665.1"/>
    </source>
</evidence>
<keyword evidence="7" id="KW-0808">Transferase</keyword>
<keyword evidence="4" id="KW-0472">Membrane</keyword>
<feature type="domain" description="HTH rpiR-type" evidence="5">
    <location>
        <begin position="2"/>
        <end position="78"/>
    </location>
</feature>
<dbReference type="Pfam" id="PF01380">
    <property type="entry name" value="SIS"/>
    <property type="match status" value="1"/>
</dbReference>
<keyword evidence="4" id="KW-1133">Transmembrane helix</keyword>
<dbReference type="GO" id="GO:0003700">
    <property type="term" value="F:DNA-binding transcription factor activity"/>
    <property type="evidence" value="ECO:0007669"/>
    <property type="project" value="InterPro"/>
</dbReference>
<dbReference type="EMBL" id="BMKR01000036">
    <property type="protein sequence ID" value="GGG03665.1"/>
    <property type="molecule type" value="Genomic_DNA"/>
</dbReference>
<sequence>MTTIIERIEQHFESLSPGQKSVAHYIQTHVKEVALQSAQQIAANSGVSEATVHRLAVALSYSGYSVMRKDLQKFVLKEQHTVKSDVRLAIYQDNTWLEKHFEQEIENIRQTMSNTDKAQIESAAQMLLGAKRIWVVGWRLGLSVTAFLAYVLRYMLGNSELIPQGGVAEYVSYIEPDDVIFASGFPRYCPRTLKVIRIARERGAKVIAITDSSLSPFAKLSDLVLLGSCKSEGLLESYTASLSVVNAIINEIAYLDKGRIQHNIEKMDISLREFRDRFDWTDRAD</sequence>
<dbReference type="SUPFAM" id="SSF53697">
    <property type="entry name" value="SIS domain"/>
    <property type="match status" value="1"/>
</dbReference>
<evidence type="ECO:0000256" key="3">
    <source>
        <dbReference type="ARBA" id="ARBA00023163"/>
    </source>
</evidence>
<feature type="transmembrane region" description="Helical" evidence="4">
    <location>
        <begin position="136"/>
        <end position="156"/>
    </location>
</feature>
<dbReference type="GO" id="GO:0097367">
    <property type="term" value="F:carbohydrate derivative binding"/>
    <property type="evidence" value="ECO:0007669"/>
    <property type="project" value="InterPro"/>
</dbReference>
<organism evidence="7 8">
    <name type="scientific">Paenibacillus albidus</name>
    <dbReference type="NCBI Taxonomy" id="2041023"/>
    <lineage>
        <taxon>Bacteria</taxon>
        <taxon>Bacillati</taxon>
        <taxon>Bacillota</taxon>
        <taxon>Bacilli</taxon>
        <taxon>Bacillales</taxon>
        <taxon>Paenibacillaceae</taxon>
        <taxon>Paenibacillus</taxon>
    </lineage>
</organism>
<evidence type="ECO:0000313" key="8">
    <source>
        <dbReference type="Proteomes" id="UP000637643"/>
    </source>
</evidence>
<gene>
    <name evidence="7" type="ORF">GCM10010912_55490</name>
</gene>